<dbReference type="RefSeq" id="WP_390227023.1">
    <property type="nucleotide sequence ID" value="NZ_JBHSCN010000002.1"/>
</dbReference>
<evidence type="ECO:0000313" key="6">
    <source>
        <dbReference type="EMBL" id="MFC4242218.1"/>
    </source>
</evidence>
<sequence>MPEEIMLEARDIAVLFNQSKGFARIFGGARRSDSALHALDGVSLSLRRGESLALVGESGSGKSTFANVLVGRLAPAAGQVHFEGEHIGAERSISHRRRIQMVFQDPYSSLNPRMTVRRAIGELLRVHRIVPPSEIDAELVRLVNLVGLDEEVLDAYPGQFSGGQRQRLAIARALAVRPDILVADEPVSALDVSVQATVLNLISELQRELGLSVLFIGHNLSVVRSLCQRVAVMYLGRIVEVADVDEIFDNPKHPYTRALIASIPRMHRTIEREPAIQGDPPSPINLPVGCRFQSRCPLVQDRCRAEDPALRLVSATPTAGGEFEDHLSACHYAEELV</sequence>
<dbReference type="InterPro" id="IPR027417">
    <property type="entry name" value="P-loop_NTPase"/>
</dbReference>
<keyword evidence="2" id="KW-0813">Transport</keyword>
<dbReference type="NCBIfam" id="TIGR01727">
    <property type="entry name" value="oligo_HPY"/>
    <property type="match status" value="1"/>
</dbReference>
<dbReference type="Proteomes" id="UP001595900">
    <property type="component" value="Unassembled WGS sequence"/>
</dbReference>
<dbReference type="InterPro" id="IPR050319">
    <property type="entry name" value="ABC_transp_ATP-bind"/>
</dbReference>
<dbReference type="PROSITE" id="PS50893">
    <property type="entry name" value="ABC_TRANSPORTER_2"/>
    <property type="match status" value="1"/>
</dbReference>
<dbReference type="CDD" id="cd03257">
    <property type="entry name" value="ABC_NikE_OppD_transporters"/>
    <property type="match status" value="1"/>
</dbReference>
<dbReference type="EMBL" id="JBHSCN010000002">
    <property type="protein sequence ID" value="MFC4242218.1"/>
    <property type="molecule type" value="Genomic_DNA"/>
</dbReference>
<dbReference type="InterPro" id="IPR017871">
    <property type="entry name" value="ABC_transporter-like_CS"/>
</dbReference>
<keyword evidence="3" id="KW-0547">Nucleotide-binding</keyword>
<name>A0ABV8Q3F8_9MICO</name>
<protein>
    <submittedName>
        <fullName evidence="6">ABC transporter ATP-binding protein</fullName>
    </submittedName>
</protein>
<evidence type="ECO:0000256" key="3">
    <source>
        <dbReference type="ARBA" id="ARBA00022741"/>
    </source>
</evidence>
<feature type="domain" description="ABC transporter" evidence="5">
    <location>
        <begin position="7"/>
        <end position="260"/>
    </location>
</feature>
<accession>A0ABV8Q3F8</accession>
<evidence type="ECO:0000259" key="5">
    <source>
        <dbReference type="PROSITE" id="PS50893"/>
    </source>
</evidence>
<dbReference type="Pfam" id="PF00005">
    <property type="entry name" value="ABC_tran"/>
    <property type="match status" value="1"/>
</dbReference>
<dbReference type="InterPro" id="IPR013563">
    <property type="entry name" value="Oligopep_ABC_C"/>
</dbReference>
<organism evidence="6 7">
    <name type="scientific">Gryllotalpicola reticulitermitis</name>
    <dbReference type="NCBI Taxonomy" id="1184153"/>
    <lineage>
        <taxon>Bacteria</taxon>
        <taxon>Bacillati</taxon>
        <taxon>Actinomycetota</taxon>
        <taxon>Actinomycetes</taxon>
        <taxon>Micrococcales</taxon>
        <taxon>Microbacteriaceae</taxon>
        <taxon>Gryllotalpicola</taxon>
    </lineage>
</organism>
<dbReference type="InterPro" id="IPR003593">
    <property type="entry name" value="AAA+_ATPase"/>
</dbReference>
<dbReference type="PANTHER" id="PTHR43776:SF7">
    <property type="entry name" value="D,D-DIPEPTIDE TRANSPORT ATP-BINDING PROTEIN DDPF-RELATED"/>
    <property type="match status" value="1"/>
</dbReference>
<comment type="caution">
    <text evidence="6">The sequence shown here is derived from an EMBL/GenBank/DDBJ whole genome shotgun (WGS) entry which is preliminary data.</text>
</comment>
<evidence type="ECO:0000313" key="7">
    <source>
        <dbReference type="Proteomes" id="UP001595900"/>
    </source>
</evidence>
<dbReference type="SUPFAM" id="SSF52540">
    <property type="entry name" value="P-loop containing nucleoside triphosphate hydrolases"/>
    <property type="match status" value="1"/>
</dbReference>
<evidence type="ECO:0000256" key="2">
    <source>
        <dbReference type="ARBA" id="ARBA00022448"/>
    </source>
</evidence>
<dbReference type="PANTHER" id="PTHR43776">
    <property type="entry name" value="TRANSPORT ATP-BINDING PROTEIN"/>
    <property type="match status" value="1"/>
</dbReference>
<keyword evidence="4 6" id="KW-0067">ATP-binding</keyword>
<dbReference type="GO" id="GO:0005524">
    <property type="term" value="F:ATP binding"/>
    <property type="evidence" value="ECO:0007669"/>
    <property type="project" value="UniProtKB-KW"/>
</dbReference>
<comment type="similarity">
    <text evidence="1">Belongs to the ABC transporter superfamily.</text>
</comment>
<keyword evidence="7" id="KW-1185">Reference proteome</keyword>
<evidence type="ECO:0000256" key="4">
    <source>
        <dbReference type="ARBA" id="ARBA00022840"/>
    </source>
</evidence>
<evidence type="ECO:0000256" key="1">
    <source>
        <dbReference type="ARBA" id="ARBA00005417"/>
    </source>
</evidence>
<dbReference type="InterPro" id="IPR003439">
    <property type="entry name" value="ABC_transporter-like_ATP-bd"/>
</dbReference>
<dbReference type="SMART" id="SM00382">
    <property type="entry name" value="AAA"/>
    <property type="match status" value="1"/>
</dbReference>
<proteinExistence type="inferred from homology"/>
<dbReference type="Gene3D" id="3.40.50.300">
    <property type="entry name" value="P-loop containing nucleotide triphosphate hydrolases"/>
    <property type="match status" value="1"/>
</dbReference>
<reference evidence="7" key="1">
    <citation type="journal article" date="2019" name="Int. J. Syst. Evol. Microbiol.">
        <title>The Global Catalogue of Microorganisms (GCM) 10K type strain sequencing project: providing services to taxonomists for standard genome sequencing and annotation.</title>
        <authorList>
            <consortium name="The Broad Institute Genomics Platform"/>
            <consortium name="The Broad Institute Genome Sequencing Center for Infectious Disease"/>
            <person name="Wu L."/>
            <person name="Ma J."/>
        </authorList>
    </citation>
    <scope>NUCLEOTIDE SEQUENCE [LARGE SCALE GENOMIC DNA]</scope>
    <source>
        <strain evidence="7">CGMCC 1.10363</strain>
    </source>
</reference>
<gene>
    <name evidence="6" type="ORF">ACFOYW_02445</name>
</gene>
<dbReference type="Pfam" id="PF08352">
    <property type="entry name" value="oligo_HPY"/>
    <property type="match status" value="1"/>
</dbReference>
<dbReference type="PROSITE" id="PS00211">
    <property type="entry name" value="ABC_TRANSPORTER_1"/>
    <property type="match status" value="1"/>
</dbReference>